<protein>
    <submittedName>
        <fullName evidence="5">Repair protein RecO protein</fullName>
    </submittedName>
</protein>
<keyword evidence="1" id="KW-0227">DNA damage</keyword>
<dbReference type="Gene3D" id="2.40.50.140">
    <property type="entry name" value="Nucleic acid-binding proteins"/>
    <property type="match status" value="1"/>
</dbReference>
<gene>
    <name evidence="5" type="ORF">UU38_C0001G0080</name>
</gene>
<dbReference type="InterPro" id="IPR037278">
    <property type="entry name" value="ARFGAP/RecO"/>
</dbReference>
<dbReference type="InterPro" id="IPR022572">
    <property type="entry name" value="DNA_rep/recomb_RecO_N"/>
</dbReference>
<evidence type="ECO:0000256" key="1">
    <source>
        <dbReference type="ARBA" id="ARBA00022763"/>
    </source>
</evidence>
<proteinExistence type="predicted"/>
<evidence type="ECO:0000259" key="4">
    <source>
        <dbReference type="Pfam" id="PF11967"/>
    </source>
</evidence>
<dbReference type="AlphaFoldDB" id="A0A0G0UK77"/>
<dbReference type="EMBL" id="LCAK01000001">
    <property type="protein sequence ID" value="KKR89178.1"/>
    <property type="molecule type" value="Genomic_DNA"/>
</dbReference>
<accession>A0A0G0UK77</accession>
<dbReference type="PANTHER" id="PTHR33991">
    <property type="entry name" value="DNA REPAIR PROTEIN RECO"/>
    <property type="match status" value="1"/>
</dbReference>
<dbReference type="Proteomes" id="UP000033918">
    <property type="component" value="Unassembled WGS sequence"/>
</dbReference>
<comment type="caution">
    <text evidence="5">The sequence shown here is derived from an EMBL/GenBank/DDBJ whole genome shotgun (WGS) entry which is preliminary data.</text>
</comment>
<sequence length="208" mass="24203">MVLFCQAYVKLEWKSLFRSAKIRVMVEYFTEALVLDKEDSGDLDARIILYTEDLGKITAKAKSVKRITSKLNGHLEPLNFIQVRLVEKNGFQIVDALTIANSANFKENPAVFFRLLNFIKFFKEMTFDLQPDRKLWLAMKEIVANWLIYQKKEKAIYRLIIKILGFDPAHAACVFCRGKEINFFSPEDYIFFCAKCAIKIPKKEIVLI</sequence>
<keyword evidence="2" id="KW-0233">DNA recombination</keyword>
<dbReference type="SUPFAM" id="SSF50249">
    <property type="entry name" value="Nucleic acid-binding proteins"/>
    <property type="match status" value="1"/>
</dbReference>
<dbReference type="GO" id="GO:0006310">
    <property type="term" value="P:DNA recombination"/>
    <property type="evidence" value="ECO:0007669"/>
    <property type="project" value="UniProtKB-KW"/>
</dbReference>
<dbReference type="GO" id="GO:0043590">
    <property type="term" value="C:bacterial nucleoid"/>
    <property type="evidence" value="ECO:0007669"/>
    <property type="project" value="TreeGrafter"/>
</dbReference>
<dbReference type="Pfam" id="PF11967">
    <property type="entry name" value="RecO_N"/>
    <property type="match status" value="1"/>
</dbReference>
<feature type="domain" description="DNA replication/recombination mediator RecO N-terminal" evidence="4">
    <location>
        <begin position="25"/>
        <end position="101"/>
    </location>
</feature>
<evidence type="ECO:0000256" key="3">
    <source>
        <dbReference type="ARBA" id="ARBA00023204"/>
    </source>
</evidence>
<dbReference type="SUPFAM" id="SSF57863">
    <property type="entry name" value="ArfGap/RecO-like zinc finger"/>
    <property type="match status" value="1"/>
</dbReference>
<organism evidence="5 6">
    <name type="scientific">Candidatus Wolfebacteria bacterium GW2011_GWB1_41_12</name>
    <dbReference type="NCBI Taxonomy" id="1619006"/>
    <lineage>
        <taxon>Bacteria</taxon>
        <taxon>Candidatus Wolfeibacteriota</taxon>
    </lineage>
</organism>
<evidence type="ECO:0000313" key="6">
    <source>
        <dbReference type="Proteomes" id="UP000033918"/>
    </source>
</evidence>
<name>A0A0G0UK77_9BACT</name>
<reference evidence="5 6" key="1">
    <citation type="journal article" date="2015" name="Nature">
        <title>rRNA introns, odd ribosomes, and small enigmatic genomes across a large radiation of phyla.</title>
        <authorList>
            <person name="Brown C.T."/>
            <person name="Hug L.A."/>
            <person name="Thomas B.C."/>
            <person name="Sharon I."/>
            <person name="Castelle C.J."/>
            <person name="Singh A."/>
            <person name="Wilkins M.J."/>
            <person name="Williams K.H."/>
            <person name="Banfield J.F."/>
        </authorList>
    </citation>
    <scope>NUCLEOTIDE SEQUENCE [LARGE SCALE GENOMIC DNA]</scope>
</reference>
<dbReference type="PANTHER" id="PTHR33991:SF1">
    <property type="entry name" value="DNA REPAIR PROTEIN RECO"/>
    <property type="match status" value="1"/>
</dbReference>
<dbReference type="GO" id="GO:0006302">
    <property type="term" value="P:double-strand break repair"/>
    <property type="evidence" value="ECO:0007669"/>
    <property type="project" value="TreeGrafter"/>
</dbReference>
<evidence type="ECO:0000256" key="2">
    <source>
        <dbReference type="ARBA" id="ARBA00023172"/>
    </source>
</evidence>
<dbReference type="InterPro" id="IPR003717">
    <property type="entry name" value="RecO"/>
</dbReference>
<keyword evidence="3" id="KW-0234">DNA repair</keyword>
<dbReference type="InterPro" id="IPR012340">
    <property type="entry name" value="NA-bd_OB-fold"/>
</dbReference>
<evidence type="ECO:0000313" key="5">
    <source>
        <dbReference type="EMBL" id="KKR89178.1"/>
    </source>
</evidence>